<keyword evidence="4" id="KW-0472">Membrane</keyword>
<feature type="region of interest" description="Disordered" evidence="3">
    <location>
        <begin position="394"/>
        <end position="416"/>
    </location>
</feature>
<dbReference type="PANTHER" id="PTHR44329">
    <property type="entry name" value="SERINE/THREONINE-PROTEIN KINASE TNNI3K-RELATED"/>
    <property type="match status" value="1"/>
</dbReference>
<feature type="region of interest" description="Disordered" evidence="3">
    <location>
        <begin position="1991"/>
        <end position="2011"/>
    </location>
</feature>
<feature type="region of interest" description="Disordered" evidence="3">
    <location>
        <begin position="1903"/>
        <end position="1977"/>
    </location>
</feature>
<feature type="compositionally biased region" description="Low complexity" evidence="3">
    <location>
        <begin position="805"/>
        <end position="826"/>
    </location>
</feature>
<sequence>MTSRHRGVLRFVSFIGITAASVQVSSSSSPGILQTETSSSFSSRHNSSDDDTAAYIARGYASTMDENEQRLTIINDSLLTESVCDGEPMVILKSSTVPVNGACLAAQSRYNLSCSCLSGYNTTEWNFHIRAPDGEPRSPFPTSGSSGDTVQVNSLMLLDVPSDLLVFNIQGEGRNPVPVILEKAATGDDSLAIVRAQEPSVLTKVNLSGNKMSSIYASLLESPEALNAMTEINLANNSFTEFPVQVLQFPNLKKLYVPTVLRSLAKYYLGNSFLPFVCISDLSGNPINNLTISSDELTALSRLSSFLIDSPVGSEVNGSDCTDGNWEEVHNTSFCVVNSTSSVPIPEIVVAQGSSENATNWTIFVLIAAFGGCFVGFLLFFLATKFVKYQQEHRNKEDSSSPAAEDVQTSRSNTEPDAIYNSLHPTLNADLLNDPLIMSLRLKYKDVHVDHCISKGGFGLVYSGIYKNRRVAIKKIMREKCEKLSQIRMFIREITLMGSLKHERIVEFIGVAWDSLRNLSAVTEYMDRGDLRDVLHALKQQGSNDHGLNWHGKKLTIALHIAEGLAYMHSRTPKVIHRDLKSKNVLLNHEYEAKLSDFGVSREHQVANVKGGPGRFMTPGVGTSFWIAPEVLLGRDYDERADVFSFGVVLSEIDTDDYPYWNSGSIPGQDNPDERRSQEQKILEKVALGALRPTFYNDCPPGVLALAANCLEGRPENRPSASEVVLTIKELMREMQYDNRRQSEPEPDVIVTEGFLSMTTKKETTTSGQVRTTVTTTTTTVTTTASGSNNTALAGTSSANSIGMTNSASEGTAGSASTTTITTTKGDNAASPVTTVVTDNGVNTTTTASTTDAAGITTVTTTTKTDSDMNGSASSSSTQVTTSSGSSRTVESSGTTTSGTSQATSSSTSTSTTSTSTSTGANMERSSTSTTTSTGSSTGTAMLGNSATTSGATTTTGSAHSSGTSTSTTTGTTSGTSSTTTSTSTTSMAGSSNAAITTGSTTTTASSGESSRTTTATSSTGSKTTTEISSTESSSSMSSSSSSSLTSWFINNFRDEETQLVVGTNTSTAALHQVCDGLPALITRSSTETPNGGCPDEMTVLNASCTCITGYSETASSWSFHITTESWNSTSTTTRSLTQSSSDELALTTIRPIWVSSSLNTLEIEGIGNSPAEIAFINEDRVASGSSLTIVQSASNSTNISTFSIYNIDLNSVAETNTGFVPATVTNLTLRNCNISTLSSSFTREWSWIQYLDLSWNSIHTEYVGGAVLKELNLSHNALTVFPGASLNTSGLEALYIQGNSIKDFNVTKDQFERVQGLTAFTADQPDSSSTCQDGAWQSAHGTTFCVVGASTAAAPDTGGSSGSSDDDHHGGLGLLGYWLIAGAIIVFFLLLLVLWQRRRHNRERESSPVVSPEAVEPTTPKYNANDAFGDALNRDNAAVAAPAAASTAAAVNRENAAAAVAVIGAGPGYGRSHGNSVDSEDTALGVSLANNTALVACRLDYREVTLGRCISRGGFGLVFVGSYRGRQVAVKKIRNEREVEREQVEQFVREISLISTLNHPRIVEFIGACWTTPAELSAVTELMERGDLRDVTRRFKRRGYRLTWEAHKTVIALHIAEALTYLHGLSPTVIHRDLKAKNVLLNADMEAKLSDFGIARERSFYDGSEHMTVGIGTSFWIAPEVLLGRDYDERADIYSFGVVLSEIDTDDYPYWNAHHPPQGKAQENEILRLVARGAKRPAFSDDCPPAILELAARCLRSDPDERPSASEIVMYLQQLVQDRTSSASFSSMLRPAQSFDFSTRSTNNSSPTRTAPANTVVNLRSSSGQSIHQSQAMSVPSSAAAAYAAGKRTKRKTTTTTTTKVATSSVGSASASSSRSTAAEALAPTHEMVTSSPLVTHQVVRTQLPKGKRTTTTTTTTTRRAGQGSASTISGYSSTGMVVGSTDGDSSGRSVGTESVLSSRSHTGLPFAGPTSPTSLRANHQAALDNLNQQRQLSSSSGEEEKRDSSQVVGIDRRGQKWTVYEDVKELAVSASASNEVLENVQSWFVDNFHDGETQLLGGPNEVLKDLDSTQQICDGSPSLITRSSMVKPNGACPEIFTNMNASCTCLDGMDDTVWEFQIRLKASENNTTTYSSTQSLSDTLEINAIQTLYVPGTLQKLSIIGTSDTPLPIEFVPEYRNQAGHELPIARSLYPTSNLSTIDLSCNNMASAYAGIANQFFKDRCALTFCELEEYNLSYNNLSEFPTTPLNVKTLQKFYIQGNSITNFTVNSTTFTQIEELEDFKADLASESSDCNAGQWETAHNSRFCVAGTSSSGSSGTNPLMFVLFAGVLVVLLLMGVLIWQIIAHRKDRSSEMHQRTSNRDQLYSIFNPDFEDHETMRVRLAADPLIVTNRLNYDEVKLGRCINRGGFGIVFAGTYRGRQVAVKKIRLNRETEGSQIEQFIREVTLMAILRHPRVVEFIGVAWDAVVDLSAVTELMERGDLITVLQKCRENGYQLTWRDHKATIALHIVEALAYLHLLSPKIIHRDLKSKNVLLNDDMEAKLSDFGISRERFDTETSMTAGMGTAFWIAPEVLRGRDYDEKADVFSFGVVLSELDTDDYPYWSAANPPGGKLQEGEILQLVAAGKLRPAFSQNCPPSILRVADRCLQVRPEDRPSAAELVRVFQGLLVLELSSGVSSLSMGIMLRTLATLPLLLAVARASGSSSSSGEQIDDQVKAWLQNYMEDGETRLFPNDIKSVWGSTIGSSLTANWKALPVVCDGKPSVQTKSSTLTPNGGCPDVYTNAGVSCTCLEGYDNSTEWEFYIQSRTELTGQPLTLEFGATLGLTSLVTIVAPDDLTSIKIVGVGEDAVTLNVTAEATGWDDYDTSNPSLIEVGTTSALEKITLENVDMFTALDASTDYIPLAIENLTLRYTNISQVTPTFLQGFASLEYLDLSHNKLHGTYSRISSQMCTANPCPLKSINVSNNALTQIPYRMFYLNQLNSLYLENNAIENWTVSSDLYESIAGLTNFNMDPPNDTYACDDGTWLTAHGIDFCVLNSTTASTASDSSSSSNSYLIYVIVAACIVVCVLIFVFIRQRRAHNRRKERDESVFDHTLSFDSHFTANTNIINDPLIIAHRIPFKDVKVANCINKGGFGLVYSGVYNRRRVAIKRIRTDLCQDMKHVEAFMKEICLISTLEHPRIVEFIGVAWDTLRNLSAVTEYMERGDLREVLHSFQLRNTPVTWDTHKLRITQHIAEALTYLHSLDPKLIHRDLKSKNVLLNTEMEAKLSDFGVSRERHAMETHMTAGIGTSFWIAPEVLLGKDYDERADIFSLGIVISEIDTEDYPYWNAKNPPQGGKVEETAILRMVAAGELIPDFTEGCPKAVLELAKACLSLNPDDRPSATEVVYAIQQIMSHSSVSYAGGVSMDSFSSNSSRPMSM</sequence>
<feature type="compositionally biased region" description="Low complexity" evidence="3">
    <location>
        <begin position="1855"/>
        <end position="1880"/>
    </location>
</feature>
<keyword evidence="7" id="KW-0418">Kinase</keyword>
<feature type="transmembrane region" description="Helical" evidence="4">
    <location>
        <begin position="2322"/>
        <end position="2345"/>
    </location>
</feature>
<protein>
    <submittedName>
        <fullName evidence="7">Serine/threonine-protein kinase drkB</fullName>
    </submittedName>
</protein>
<feature type="compositionally biased region" description="Low complexity" evidence="3">
    <location>
        <begin position="872"/>
        <end position="1043"/>
    </location>
</feature>
<feature type="transmembrane region" description="Helical" evidence="4">
    <location>
        <begin position="3056"/>
        <end position="3076"/>
    </location>
</feature>
<evidence type="ECO:0000259" key="6">
    <source>
        <dbReference type="PROSITE" id="PS50011"/>
    </source>
</evidence>
<feature type="domain" description="Protein kinase" evidence="6">
    <location>
        <begin position="447"/>
        <end position="732"/>
    </location>
</feature>
<feature type="transmembrane region" description="Helical" evidence="4">
    <location>
        <begin position="1375"/>
        <end position="1396"/>
    </location>
</feature>
<feature type="transmembrane region" description="Helical" evidence="4">
    <location>
        <begin position="361"/>
        <end position="384"/>
    </location>
</feature>
<feature type="region of interest" description="Disordered" evidence="3">
    <location>
        <begin position="1844"/>
        <end position="1881"/>
    </location>
</feature>
<feature type="domain" description="Protein kinase" evidence="6">
    <location>
        <begin position="2399"/>
        <end position="2669"/>
    </location>
</feature>
<keyword evidence="8" id="KW-1185">Reference proteome</keyword>
<evidence type="ECO:0000313" key="8">
    <source>
        <dbReference type="Proteomes" id="UP001259832"/>
    </source>
</evidence>
<accession>A0AAD9GTJ8</accession>
<dbReference type="InterPro" id="IPR032675">
    <property type="entry name" value="LRR_dom_sf"/>
</dbReference>
<dbReference type="Gene3D" id="3.30.200.20">
    <property type="entry name" value="Phosphorylase Kinase, domain 1"/>
    <property type="match status" value="2"/>
</dbReference>
<feature type="compositionally biased region" description="Polar residues" evidence="3">
    <location>
        <begin position="785"/>
        <end position="804"/>
    </location>
</feature>
<name>A0AAD9GTJ8_9STRA</name>
<dbReference type="Pfam" id="PF00069">
    <property type="entry name" value="Pkinase"/>
    <property type="match status" value="4"/>
</dbReference>
<keyword evidence="4" id="KW-0812">Transmembrane</keyword>
<dbReference type="InterPro" id="IPR011009">
    <property type="entry name" value="Kinase-like_dom_sf"/>
</dbReference>
<feature type="compositionally biased region" description="Polar residues" evidence="3">
    <location>
        <begin position="1925"/>
        <end position="1937"/>
    </location>
</feature>
<comment type="caution">
    <text evidence="7">The sequence shown here is derived from an EMBL/GenBank/DDBJ whole genome shotgun (WGS) entry which is preliminary data.</text>
</comment>
<evidence type="ECO:0000256" key="5">
    <source>
        <dbReference type="SAM" id="SignalP"/>
    </source>
</evidence>
<proteinExistence type="predicted"/>
<dbReference type="GO" id="GO:0005524">
    <property type="term" value="F:ATP binding"/>
    <property type="evidence" value="ECO:0007669"/>
    <property type="project" value="InterPro"/>
</dbReference>
<dbReference type="CDD" id="cd13999">
    <property type="entry name" value="STKc_MAP3K-like"/>
    <property type="match status" value="3"/>
</dbReference>
<dbReference type="SUPFAM" id="SSF56112">
    <property type="entry name" value="Protein kinase-like (PK-like)"/>
    <property type="match status" value="4"/>
</dbReference>
<dbReference type="InterPro" id="IPR008271">
    <property type="entry name" value="Ser/Thr_kinase_AS"/>
</dbReference>
<feature type="domain" description="Protein kinase" evidence="6">
    <location>
        <begin position="1505"/>
        <end position="1777"/>
    </location>
</feature>
<keyword evidence="7" id="KW-0808">Transferase</keyword>
<evidence type="ECO:0000256" key="3">
    <source>
        <dbReference type="SAM" id="MobiDB-lite"/>
    </source>
</evidence>
<keyword evidence="1" id="KW-0433">Leucine-rich repeat</keyword>
<evidence type="ECO:0000313" key="7">
    <source>
        <dbReference type="EMBL" id="KAK1944864.1"/>
    </source>
</evidence>
<organism evidence="7 8">
    <name type="scientific">Phytophthora citrophthora</name>
    <dbReference type="NCBI Taxonomy" id="4793"/>
    <lineage>
        <taxon>Eukaryota</taxon>
        <taxon>Sar</taxon>
        <taxon>Stramenopiles</taxon>
        <taxon>Oomycota</taxon>
        <taxon>Peronosporomycetes</taxon>
        <taxon>Peronosporales</taxon>
        <taxon>Peronosporaceae</taxon>
        <taxon>Phytophthora</taxon>
    </lineage>
</organism>
<feature type="region of interest" description="Disordered" evidence="3">
    <location>
        <begin position="862"/>
        <end position="1043"/>
    </location>
</feature>
<feature type="region of interest" description="Disordered" evidence="3">
    <location>
        <begin position="785"/>
        <end position="848"/>
    </location>
</feature>
<feature type="region of interest" description="Disordered" evidence="3">
    <location>
        <begin position="28"/>
        <end position="49"/>
    </location>
</feature>
<feature type="domain" description="Protein kinase" evidence="6">
    <location>
        <begin position="3125"/>
        <end position="3401"/>
    </location>
</feature>
<dbReference type="PANTHER" id="PTHR44329:SF214">
    <property type="entry name" value="PROTEIN KINASE DOMAIN-CONTAINING PROTEIN"/>
    <property type="match status" value="1"/>
</dbReference>
<dbReference type="Gene3D" id="3.80.10.10">
    <property type="entry name" value="Ribonuclease Inhibitor"/>
    <property type="match status" value="4"/>
</dbReference>
<evidence type="ECO:0000256" key="4">
    <source>
        <dbReference type="SAM" id="Phobius"/>
    </source>
</evidence>
<keyword evidence="4" id="KW-1133">Transmembrane helix</keyword>
<feature type="compositionally biased region" description="Polar residues" evidence="3">
    <location>
        <begin position="1944"/>
        <end position="1963"/>
    </location>
</feature>
<dbReference type="GO" id="GO:0004674">
    <property type="term" value="F:protein serine/threonine kinase activity"/>
    <property type="evidence" value="ECO:0007669"/>
    <property type="project" value="TreeGrafter"/>
</dbReference>
<reference evidence="7" key="1">
    <citation type="submission" date="2023-08" db="EMBL/GenBank/DDBJ databases">
        <title>Reference Genome Resource for the Citrus Pathogen Phytophthora citrophthora.</title>
        <authorList>
            <person name="Moller H."/>
            <person name="Coetzee B."/>
            <person name="Rose L.J."/>
            <person name="Van Niekerk J.M."/>
        </authorList>
    </citation>
    <scope>NUCLEOTIDE SEQUENCE</scope>
    <source>
        <strain evidence="7">STE-U-9442</strain>
    </source>
</reference>
<dbReference type="Gene3D" id="1.10.510.10">
    <property type="entry name" value="Transferase(Phosphotransferase) domain 1"/>
    <property type="match status" value="4"/>
</dbReference>
<keyword evidence="2" id="KW-0677">Repeat</keyword>
<dbReference type="EMBL" id="JASMQC010000005">
    <property type="protein sequence ID" value="KAK1944864.1"/>
    <property type="molecule type" value="Genomic_DNA"/>
</dbReference>
<dbReference type="InterPro" id="IPR051681">
    <property type="entry name" value="Ser/Thr_Kinases-Pseudokinases"/>
</dbReference>
<dbReference type="Proteomes" id="UP001259832">
    <property type="component" value="Unassembled WGS sequence"/>
</dbReference>
<dbReference type="PROSITE" id="PS50011">
    <property type="entry name" value="PROTEIN_KINASE_DOM"/>
    <property type="match status" value="4"/>
</dbReference>
<keyword evidence="5" id="KW-0732">Signal</keyword>
<dbReference type="InterPro" id="IPR003591">
    <property type="entry name" value="Leu-rich_rpt_typical-subtyp"/>
</dbReference>
<evidence type="ECO:0000256" key="2">
    <source>
        <dbReference type="ARBA" id="ARBA00022737"/>
    </source>
</evidence>
<gene>
    <name evidence="7" type="ORF">P3T76_003397</name>
</gene>
<feature type="signal peptide" evidence="5">
    <location>
        <begin position="1"/>
        <end position="20"/>
    </location>
</feature>
<evidence type="ECO:0000256" key="1">
    <source>
        <dbReference type="ARBA" id="ARBA00022614"/>
    </source>
</evidence>
<feature type="compositionally biased region" description="Low complexity" evidence="3">
    <location>
        <begin position="833"/>
        <end position="848"/>
    </location>
</feature>
<dbReference type="InterPro" id="IPR000719">
    <property type="entry name" value="Prot_kinase_dom"/>
</dbReference>
<dbReference type="SUPFAM" id="SSF52058">
    <property type="entry name" value="L domain-like"/>
    <property type="match status" value="3"/>
</dbReference>
<dbReference type="SMART" id="SM00220">
    <property type="entry name" value="S_TKc"/>
    <property type="match status" value="4"/>
</dbReference>
<feature type="compositionally biased region" description="Low complexity" evidence="3">
    <location>
        <begin position="1911"/>
        <end position="1921"/>
    </location>
</feature>
<dbReference type="PROSITE" id="PS00108">
    <property type="entry name" value="PROTEIN_KINASE_ST"/>
    <property type="match status" value="4"/>
</dbReference>
<feature type="chain" id="PRO_5041960586" evidence="5">
    <location>
        <begin position="21"/>
        <end position="3422"/>
    </location>
</feature>
<feature type="compositionally biased region" description="Basic and acidic residues" evidence="3">
    <location>
        <begin position="2000"/>
        <end position="2011"/>
    </location>
</feature>
<dbReference type="SMART" id="SM00369">
    <property type="entry name" value="LRR_TYP"/>
    <property type="match status" value="4"/>
</dbReference>